<dbReference type="PANTHER" id="PTHR30004">
    <property type="entry name" value="4-HYDROXYTHREONINE-4-PHOSPHATE DEHYDROGENASE"/>
    <property type="match status" value="1"/>
</dbReference>
<keyword evidence="5" id="KW-1185">Reference proteome</keyword>
<protein>
    <submittedName>
        <fullName evidence="4">4-hydroxythreonine-4-phosphate dehydrogenase</fullName>
    </submittedName>
</protein>
<dbReference type="GO" id="GO:0046872">
    <property type="term" value="F:metal ion binding"/>
    <property type="evidence" value="ECO:0007669"/>
    <property type="project" value="UniProtKB-KW"/>
</dbReference>
<dbReference type="Proteomes" id="UP000199437">
    <property type="component" value="Unassembled WGS sequence"/>
</dbReference>
<sequence>MSERQEEMLYTPTIGITIGDINGIGPEVIIKAVSEQKMLSFATLVVYGHGKVLSHYKKLLEIQRFSFHQLQQNEPFRKGKLNVVNCWDENFEVTPGEDNQTGGKCALAALQAAVADMKANKIDAVVTAPINKNNIQSDEFQFPGHTEFFTQTFDAESSLMFLCSDKLKIGVATGHIPLMSIKEHLTKPLIQKKVQLMLNSLKKDFGIQRPKVAVLGLNPHAGEEGLLGKEEQEIITPAINDFKEKGEFVFGPYPSDGFFGNHNQANFDGILAMYHDQGLIPFKTLAFEDGVNFTAGLKVVRTSPDHGTAYNIAGRGLANEQSMRSAIYMAIDICRKRND</sequence>
<dbReference type="InterPro" id="IPR005255">
    <property type="entry name" value="PdxA_fam"/>
</dbReference>
<keyword evidence="3" id="KW-0520">NAD</keyword>
<evidence type="ECO:0000256" key="2">
    <source>
        <dbReference type="ARBA" id="ARBA00023002"/>
    </source>
</evidence>
<keyword evidence="2" id="KW-0560">Oxidoreductase</keyword>
<dbReference type="NCBIfam" id="TIGR00557">
    <property type="entry name" value="pdxA"/>
    <property type="match status" value="1"/>
</dbReference>
<dbReference type="RefSeq" id="WP_090260337.1">
    <property type="nucleotide sequence ID" value="NZ_FOIR01000004.1"/>
</dbReference>
<proteinExistence type="predicted"/>
<keyword evidence="1" id="KW-0479">Metal-binding</keyword>
<dbReference type="AlphaFoldDB" id="A0A1I0RIK9"/>
<evidence type="ECO:0000256" key="3">
    <source>
        <dbReference type="ARBA" id="ARBA00023027"/>
    </source>
</evidence>
<accession>A0A1I0RIK9</accession>
<dbReference type="GO" id="GO:0016491">
    <property type="term" value="F:oxidoreductase activity"/>
    <property type="evidence" value="ECO:0007669"/>
    <property type="project" value="UniProtKB-KW"/>
</dbReference>
<dbReference type="SUPFAM" id="SSF53659">
    <property type="entry name" value="Isocitrate/Isopropylmalate dehydrogenase-like"/>
    <property type="match status" value="1"/>
</dbReference>
<evidence type="ECO:0000313" key="5">
    <source>
        <dbReference type="Proteomes" id="UP000199437"/>
    </source>
</evidence>
<dbReference type="OrthoDB" id="9801783at2"/>
<dbReference type="Pfam" id="PF04166">
    <property type="entry name" value="PdxA"/>
    <property type="match status" value="1"/>
</dbReference>
<name>A0A1I0RIK9_9BACT</name>
<dbReference type="STRING" id="1267423.SAMN05216290_3539"/>
<reference evidence="5" key="1">
    <citation type="submission" date="2016-10" db="EMBL/GenBank/DDBJ databases">
        <authorList>
            <person name="Varghese N."/>
            <person name="Submissions S."/>
        </authorList>
    </citation>
    <scope>NUCLEOTIDE SEQUENCE [LARGE SCALE GENOMIC DNA]</scope>
    <source>
        <strain evidence="5">CGMCC 1.12402</strain>
    </source>
</reference>
<organism evidence="4 5">
    <name type="scientific">Roseivirga pacifica</name>
    <dbReference type="NCBI Taxonomy" id="1267423"/>
    <lineage>
        <taxon>Bacteria</taxon>
        <taxon>Pseudomonadati</taxon>
        <taxon>Bacteroidota</taxon>
        <taxon>Cytophagia</taxon>
        <taxon>Cytophagales</taxon>
        <taxon>Roseivirgaceae</taxon>
        <taxon>Roseivirga</taxon>
    </lineage>
</organism>
<dbReference type="GO" id="GO:0051287">
    <property type="term" value="F:NAD binding"/>
    <property type="evidence" value="ECO:0007669"/>
    <property type="project" value="InterPro"/>
</dbReference>
<dbReference type="EMBL" id="FOIR01000004">
    <property type="protein sequence ID" value="SEW40099.1"/>
    <property type="molecule type" value="Genomic_DNA"/>
</dbReference>
<dbReference type="GeneID" id="99988210"/>
<evidence type="ECO:0000256" key="1">
    <source>
        <dbReference type="ARBA" id="ARBA00022723"/>
    </source>
</evidence>
<evidence type="ECO:0000313" key="4">
    <source>
        <dbReference type="EMBL" id="SEW40099.1"/>
    </source>
</evidence>
<gene>
    <name evidence="4" type="ORF">SAMN05216290_3539</name>
</gene>
<dbReference type="Gene3D" id="3.40.718.10">
    <property type="entry name" value="Isopropylmalate Dehydrogenase"/>
    <property type="match status" value="1"/>
</dbReference>
<dbReference type="PANTHER" id="PTHR30004:SF6">
    <property type="entry name" value="D-THREONATE 4-PHOSPHATE DEHYDROGENASE"/>
    <property type="match status" value="1"/>
</dbReference>